<comment type="caution">
    <text evidence="3">The sequence shown here is derived from an EMBL/GenBank/DDBJ whole genome shotgun (WGS) entry which is preliminary data.</text>
</comment>
<feature type="domain" description="Transglycosylase SLT" evidence="2">
    <location>
        <begin position="61"/>
        <end position="369"/>
    </location>
</feature>
<dbReference type="Pfam" id="PF13406">
    <property type="entry name" value="SLT_2"/>
    <property type="match status" value="1"/>
</dbReference>
<feature type="signal peptide" evidence="1">
    <location>
        <begin position="1"/>
        <end position="17"/>
    </location>
</feature>
<gene>
    <name evidence="3" type="ORF">P7M15_07315</name>
</gene>
<organism evidence="3 4">
    <name type="scientific">Exercitatus varius</name>
    <dbReference type="NCBI Taxonomy" id="67857"/>
    <lineage>
        <taxon>Bacteria</taxon>
        <taxon>Pseudomonadati</taxon>
        <taxon>Pseudomonadota</taxon>
        <taxon>Gammaproteobacteria</taxon>
        <taxon>Pasteurellales</taxon>
        <taxon>Pasteurellaceae</taxon>
        <taxon>Exercitatus</taxon>
    </lineage>
</organism>
<reference evidence="3" key="1">
    <citation type="submission" date="2023-03" db="EMBL/GenBank/DDBJ databases">
        <title>Classification of Bisgaard taxon 6 and taxon 10 as Exercitatus varius gen. nov., spec. nov.</title>
        <authorList>
            <person name="Christensen H."/>
        </authorList>
    </citation>
    <scope>NUCLEOTIDE SEQUENCE</scope>
    <source>
        <strain evidence="3">86116</strain>
    </source>
</reference>
<evidence type="ECO:0000259" key="2">
    <source>
        <dbReference type="Pfam" id="PF13406"/>
    </source>
</evidence>
<name>A0AAW6QA06_9PAST</name>
<dbReference type="Gene3D" id="1.10.8.350">
    <property type="entry name" value="Bacterial muramidase"/>
    <property type="match status" value="1"/>
</dbReference>
<dbReference type="InterPro" id="IPR031304">
    <property type="entry name" value="SLT_2"/>
</dbReference>
<dbReference type="InterPro" id="IPR043426">
    <property type="entry name" value="MltB-like"/>
</dbReference>
<proteinExistence type="predicted"/>
<dbReference type="PANTHER" id="PTHR30163">
    <property type="entry name" value="MEMBRANE-BOUND LYTIC MUREIN TRANSGLYCOSYLASE B"/>
    <property type="match status" value="1"/>
</dbReference>
<keyword evidence="1" id="KW-0732">Signal</keyword>
<feature type="chain" id="PRO_5043588557" evidence="1">
    <location>
        <begin position="18"/>
        <end position="377"/>
    </location>
</feature>
<dbReference type="FunFam" id="1.10.8.350:FF:000001">
    <property type="entry name" value="Lytic murein transglycosylase B"/>
    <property type="match status" value="1"/>
</dbReference>
<evidence type="ECO:0000313" key="4">
    <source>
        <dbReference type="Proteomes" id="UP001214976"/>
    </source>
</evidence>
<dbReference type="PROSITE" id="PS51257">
    <property type="entry name" value="PROKAR_LIPOPROTEIN"/>
    <property type="match status" value="1"/>
</dbReference>
<dbReference type="CDD" id="cd13399">
    <property type="entry name" value="Slt35-like"/>
    <property type="match status" value="1"/>
</dbReference>
<dbReference type="RefSeq" id="WP_317477354.1">
    <property type="nucleotide sequence ID" value="NZ_JARQTW010000012.1"/>
</dbReference>
<sequence>MKTLLKLTALLTGVVIAGCSSGSSNPKTVHSANGNAGMVQADLSPLGADATYNAPRTLDNFNDYVVFLKRKAAGQGVSKAVLSQQNNIRYIDAAVRLDQKQAGLAERRKNQPPLPPNPNGVTNYIAKHLTQAKVDKAEENYWDVRTQLQNASRQYGVPQEYLLALWGMESSFGYYQGDYDVLSVLATLAFDGRRENLFSKEFINAMKMLEAGHLNRAQMLGSWAGAMGQTQFMPSSYLNYAADGDGDGMKDIWSNEYDVFASIANYLHSVGWDSNLPWGVEVTLSQPLDLSLAGTEKSKARSLSQWQSMGVNINGFNAARTNALASTDLWLVRPDKEVGRAFLVTNNFRTILDWNRSSYYALSVGMFADRIKAATGL</sequence>
<protein>
    <submittedName>
        <fullName evidence="3">Lytic murein transglycosylase</fullName>
    </submittedName>
</protein>
<evidence type="ECO:0000313" key="3">
    <source>
        <dbReference type="EMBL" id="MDG2950324.1"/>
    </source>
</evidence>
<dbReference type="Gene3D" id="1.10.530.10">
    <property type="match status" value="1"/>
</dbReference>
<dbReference type="AlphaFoldDB" id="A0AAW6QA06"/>
<dbReference type="EMBL" id="JARQTW010000012">
    <property type="protein sequence ID" value="MDG2950324.1"/>
    <property type="molecule type" value="Genomic_DNA"/>
</dbReference>
<dbReference type="GO" id="GO:0008933">
    <property type="term" value="F:peptidoglycan lytic transglycosylase activity"/>
    <property type="evidence" value="ECO:0007669"/>
    <property type="project" value="TreeGrafter"/>
</dbReference>
<accession>A0AAW6QA06</accession>
<dbReference type="Proteomes" id="UP001214976">
    <property type="component" value="Unassembled WGS sequence"/>
</dbReference>
<dbReference type="InterPro" id="IPR023346">
    <property type="entry name" value="Lysozyme-like_dom_sf"/>
</dbReference>
<dbReference type="GO" id="GO:0009253">
    <property type="term" value="P:peptidoglycan catabolic process"/>
    <property type="evidence" value="ECO:0007669"/>
    <property type="project" value="TreeGrafter"/>
</dbReference>
<evidence type="ECO:0000256" key="1">
    <source>
        <dbReference type="SAM" id="SignalP"/>
    </source>
</evidence>
<dbReference type="PANTHER" id="PTHR30163:SF8">
    <property type="entry name" value="LYTIC MUREIN TRANSGLYCOSYLASE"/>
    <property type="match status" value="1"/>
</dbReference>
<dbReference type="SUPFAM" id="SSF53955">
    <property type="entry name" value="Lysozyme-like"/>
    <property type="match status" value="1"/>
</dbReference>
<dbReference type="NCBIfam" id="TIGR02283">
    <property type="entry name" value="MltB_2"/>
    <property type="match status" value="1"/>
</dbReference>
<dbReference type="InterPro" id="IPR011970">
    <property type="entry name" value="MltB_2"/>
</dbReference>